<dbReference type="AlphaFoldDB" id="A0A3G3JYQ8"/>
<dbReference type="GO" id="GO:0005886">
    <property type="term" value="C:plasma membrane"/>
    <property type="evidence" value="ECO:0007669"/>
    <property type="project" value="InterPro"/>
</dbReference>
<dbReference type="InterPro" id="IPR028082">
    <property type="entry name" value="Peripla_BP_I"/>
</dbReference>
<dbReference type="PANTHER" id="PTHR43208:SF1">
    <property type="entry name" value="ABC TRANSPORTER SUBSTRATE-BINDING PROTEIN"/>
    <property type="match status" value="1"/>
</dbReference>
<dbReference type="KEGG" id="coh:EAV92_12820"/>
<dbReference type="SUPFAM" id="SSF53822">
    <property type="entry name" value="Periplasmic binding protein-like I"/>
    <property type="match status" value="1"/>
</dbReference>
<name>A0A3G3JYQ8_9BACL</name>
<dbReference type="Gene3D" id="3.40.50.2300">
    <property type="match status" value="2"/>
</dbReference>
<evidence type="ECO:0000256" key="2">
    <source>
        <dbReference type="SAM" id="MobiDB-lite"/>
    </source>
</evidence>
<dbReference type="PROSITE" id="PS51257">
    <property type="entry name" value="PROKAR_LIPOPROTEIN"/>
    <property type="match status" value="1"/>
</dbReference>
<evidence type="ECO:0000256" key="1">
    <source>
        <dbReference type="ARBA" id="ARBA00022729"/>
    </source>
</evidence>
<dbReference type="Pfam" id="PF02608">
    <property type="entry name" value="Bmp"/>
    <property type="match status" value="1"/>
</dbReference>
<sequence length="388" mass="41815">MKRYAKGWTWSLALIVVLGVILTACGSKPEPEASASGSESASPSGSSPAASASPSAEKKMPRVAFVYIGPPGDGGWTYQHDQGRKYMEEKLGIKADTVENVPESADAERIITELAQNHDVIFTTSFGYMDPTLNVAKKFPNVKFLHTAGYKTADNMGTYFGKNFEASYLSGIAAGKMTKKNVLGYVGAFPIPEVIYNLNAFTLGAQSVNPDVKVKVVWSNTWFDPTVERQAAVSLLDQGADVLMAYQDSPATIQAAAERGAMAGGNDSDMSRYAPEAYLTNPTWNWGPYYLKTVQAIADGTWKSEQYMGSMADGMVDLAPLGKSIPDDVKALVEEKKKEAVAGSLKIFVGPIKDQTGAVKIEAGQELPIDRILEMNWLVQGVEGTIPK</sequence>
<evidence type="ECO:0000259" key="3">
    <source>
        <dbReference type="Pfam" id="PF02608"/>
    </source>
</evidence>
<organism evidence="4 5">
    <name type="scientific">Cohnella candidum</name>
    <dbReference type="NCBI Taxonomy" id="2674991"/>
    <lineage>
        <taxon>Bacteria</taxon>
        <taxon>Bacillati</taxon>
        <taxon>Bacillota</taxon>
        <taxon>Bacilli</taxon>
        <taxon>Bacillales</taxon>
        <taxon>Paenibacillaceae</taxon>
        <taxon>Cohnella</taxon>
    </lineage>
</organism>
<dbReference type="InterPro" id="IPR003760">
    <property type="entry name" value="PnrA-like"/>
</dbReference>
<dbReference type="RefSeq" id="WP_123041457.1">
    <property type="nucleotide sequence ID" value="NZ_CP033433.1"/>
</dbReference>
<reference evidence="4 5" key="1">
    <citation type="submission" date="2018-10" db="EMBL/GenBank/DDBJ databases">
        <title>Genome Sequence of Cohnella sp.</title>
        <authorList>
            <person name="Srinivasan S."/>
            <person name="Kim M.K."/>
        </authorList>
    </citation>
    <scope>NUCLEOTIDE SEQUENCE [LARGE SCALE GENOMIC DNA]</scope>
    <source>
        <strain evidence="4 5">18JY8-7</strain>
    </source>
</reference>
<dbReference type="Proteomes" id="UP000269097">
    <property type="component" value="Chromosome"/>
</dbReference>
<accession>A0A3G3JYQ8</accession>
<dbReference type="InterPro" id="IPR052910">
    <property type="entry name" value="ABC-Purine-Binding"/>
</dbReference>
<dbReference type="CDD" id="cd19963">
    <property type="entry name" value="PBP1_BMP-like"/>
    <property type="match status" value="1"/>
</dbReference>
<evidence type="ECO:0000313" key="5">
    <source>
        <dbReference type="Proteomes" id="UP000269097"/>
    </source>
</evidence>
<proteinExistence type="predicted"/>
<dbReference type="EMBL" id="CP033433">
    <property type="protein sequence ID" value="AYQ73375.1"/>
    <property type="molecule type" value="Genomic_DNA"/>
</dbReference>
<keyword evidence="5" id="KW-1185">Reference proteome</keyword>
<evidence type="ECO:0000313" key="4">
    <source>
        <dbReference type="EMBL" id="AYQ73375.1"/>
    </source>
</evidence>
<feature type="region of interest" description="Disordered" evidence="2">
    <location>
        <begin position="28"/>
        <end position="57"/>
    </location>
</feature>
<feature type="domain" description="ABC transporter substrate-binding protein PnrA-like" evidence="3">
    <location>
        <begin position="62"/>
        <end position="348"/>
    </location>
</feature>
<gene>
    <name evidence="4" type="ORF">EAV92_12820</name>
</gene>
<protein>
    <submittedName>
        <fullName evidence="4">BMP family ABC transporter substrate-binding protein</fullName>
    </submittedName>
</protein>
<feature type="compositionally biased region" description="Low complexity" evidence="2">
    <location>
        <begin position="32"/>
        <end position="55"/>
    </location>
</feature>
<keyword evidence="1" id="KW-0732">Signal</keyword>
<dbReference type="PANTHER" id="PTHR43208">
    <property type="entry name" value="ABC TRANSPORTER SUBSTRATE-BINDING PROTEIN"/>
    <property type="match status" value="1"/>
</dbReference>